<evidence type="ECO:0000256" key="2">
    <source>
        <dbReference type="ARBA" id="ARBA00010790"/>
    </source>
</evidence>
<evidence type="ECO:0000313" key="7">
    <source>
        <dbReference type="Proteomes" id="UP000727654"/>
    </source>
</evidence>
<comment type="caution">
    <text evidence="6">The sequence shown here is derived from an EMBL/GenBank/DDBJ whole genome shotgun (WGS) entry which is preliminary data.</text>
</comment>
<evidence type="ECO:0000256" key="3">
    <source>
        <dbReference type="ARBA" id="ARBA00022630"/>
    </source>
</evidence>
<comment type="similarity">
    <text evidence="2">Belongs to the GMC oxidoreductase family.</text>
</comment>
<gene>
    <name evidence="6" type="primary">betA_2</name>
    <name evidence="6" type="ORF">LMG23992_03376</name>
</gene>
<evidence type="ECO:0000313" key="6">
    <source>
        <dbReference type="EMBL" id="CAG9176946.1"/>
    </source>
</evidence>
<dbReference type="Gene3D" id="3.30.560.10">
    <property type="entry name" value="Glucose Oxidase, domain 3"/>
    <property type="match status" value="1"/>
</dbReference>
<feature type="domain" description="Glucose-methanol-choline oxidoreductase N-terminal" evidence="5">
    <location>
        <begin position="9"/>
        <end position="154"/>
    </location>
</feature>
<sequence>MNMQHTETFDYVVIGAGSSGATLATRLAERHAGKVLLLEAGAPRQRDFWVTVPIGVAKILQNSKYVWQFSTEPQPQLANQTIYWPRGCMPGGSSSVNGMIYVRGEPAEFDHWASLGNRGWDYVSLLLYFRRLESVAFGEEAYRGRSGPIQVSSVSGDAAGSCSSSFRPLRNLRAASRHECHGRACPLQCRKQYGREEYPVQ</sequence>
<dbReference type="InterPro" id="IPR000172">
    <property type="entry name" value="GMC_OxRdtase_N"/>
</dbReference>
<comment type="cofactor">
    <cofactor evidence="1">
        <name>FAD</name>
        <dbReference type="ChEBI" id="CHEBI:57692"/>
    </cofactor>
</comment>
<dbReference type="GO" id="GO:0008802">
    <property type="term" value="F:betaine-aldehyde dehydrogenase (NAD+) activity"/>
    <property type="evidence" value="ECO:0007669"/>
    <property type="project" value="UniProtKB-EC"/>
</dbReference>
<keyword evidence="4" id="KW-0274">FAD</keyword>
<dbReference type="InterPro" id="IPR036188">
    <property type="entry name" value="FAD/NAD-bd_sf"/>
</dbReference>
<dbReference type="Gene3D" id="3.50.50.60">
    <property type="entry name" value="FAD/NAD(P)-binding domain"/>
    <property type="match status" value="1"/>
</dbReference>
<protein>
    <submittedName>
        <fullName evidence="6">Oxygen-dependent choline dehydrogenase</fullName>
        <ecNumber evidence="6">1.2.1.8</ecNumber>
    </submittedName>
</protein>
<organism evidence="6 7">
    <name type="scientific">Cupriavidus laharis</name>
    <dbReference type="NCBI Taxonomy" id="151654"/>
    <lineage>
        <taxon>Bacteria</taxon>
        <taxon>Pseudomonadati</taxon>
        <taxon>Pseudomonadota</taxon>
        <taxon>Betaproteobacteria</taxon>
        <taxon>Burkholderiales</taxon>
        <taxon>Burkholderiaceae</taxon>
        <taxon>Cupriavidus</taxon>
    </lineage>
</organism>
<evidence type="ECO:0000256" key="1">
    <source>
        <dbReference type="ARBA" id="ARBA00001974"/>
    </source>
</evidence>
<proteinExistence type="inferred from homology"/>
<dbReference type="Pfam" id="PF00732">
    <property type="entry name" value="GMC_oxred_N"/>
    <property type="match status" value="1"/>
</dbReference>
<evidence type="ECO:0000256" key="4">
    <source>
        <dbReference type="ARBA" id="ARBA00022827"/>
    </source>
</evidence>
<accession>A0ABN7YX37</accession>
<dbReference type="InterPro" id="IPR012132">
    <property type="entry name" value="GMC_OxRdtase"/>
</dbReference>
<evidence type="ECO:0000259" key="5">
    <source>
        <dbReference type="Pfam" id="PF00732"/>
    </source>
</evidence>
<keyword evidence="6" id="KW-0560">Oxidoreductase</keyword>
<dbReference type="SUPFAM" id="SSF51905">
    <property type="entry name" value="FAD/NAD(P)-binding domain"/>
    <property type="match status" value="1"/>
</dbReference>
<dbReference type="PANTHER" id="PTHR11552">
    <property type="entry name" value="GLUCOSE-METHANOL-CHOLINE GMC OXIDOREDUCTASE"/>
    <property type="match status" value="1"/>
</dbReference>
<dbReference type="EMBL" id="CAJZAI010000008">
    <property type="protein sequence ID" value="CAG9176946.1"/>
    <property type="molecule type" value="Genomic_DNA"/>
</dbReference>
<dbReference type="Proteomes" id="UP000727654">
    <property type="component" value="Unassembled WGS sequence"/>
</dbReference>
<keyword evidence="7" id="KW-1185">Reference proteome</keyword>
<dbReference type="PANTHER" id="PTHR11552:SF147">
    <property type="entry name" value="CHOLINE DEHYDROGENASE, MITOCHONDRIAL"/>
    <property type="match status" value="1"/>
</dbReference>
<keyword evidence="3" id="KW-0285">Flavoprotein</keyword>
<dbReference type="EC" id="1.2.1.8" evidence="6"/>
<name>A0ABN7YX37_9BURK</name>
<reference evidence="6 7" key="1">
    <citation type="submission" date="2021-08" db="EMBL/GenBank/DDBJ databases">
        <authorList>
            <person name="Peeters C."/>
        </authorList>
    </citation>
    <scope>NUCLEOTIDE SEQUENCE [LARGE SCALE GENOMIC DNA]</scope>
    <source>
        <strain evidence="6 7">LMG 23992</strain>
    </source>
</reference>